<evidence type="ECO:0000259" key="1">
    <source>
        <dbReference type="Pfam" id="PF03959"/>
    </source>
</evidence>
<proteinExistence type="predicted"/>
<dbReference type="Gene3D" id="3.40.50.1820">
    <property type="entry name" value="alpha/beta hydrolase"/>
    <property type="match status" value="1"/>
</dbReference>
<dbReference type="AlphaFoldDB" id="A0A9X2Q1T7"/>
<dbReference type="Pfam" id="PF03959">
    <property type="entry name" value="FSH1"/>
    <property type="match status" value="1"/>
</dbReference>
<dbReference type="Proteomes" id="UP001155027">
    <property type="component" value="Unassembled WGS sequence"/>
</dbReference>
<name>A0A9X2Q1T7_9BACT</name>
<dbReference type="InterPro" id="IPR029058">
    <property type="entry name" value="AB_hydrolase_fold"/>
</dbReference>
<comment type="caution">
    <text evidence="2">The sequence shown here is derived from an EMBL/GenBank/DDBJ whole genome shotgun (WGS) entry which is preliminary data.</text>
</comment>
<accession>A0A9X2Q1T7</accession>
<organism evidence="2 3">
    <name type="scientific">Salinibacter ruber</name>
    <dbReference type="NCBI Taxonomy" id="146919"/>
    <lineage>
        <taxon>Bacteria</taxon>
        <taxon>Pseudomonadati</taxon>
        <taxon>Rhodothermota</taxon>
        <taxon>Rhodothermia</taxon>
        <taxon>Rhodothermales</taxon>
        <taxon>Salinibacteraceae</taxon>
        <taxon>Salinibacter</taxon>
    </lineage>
</organism>
<evidence type="ECO:0000313" key="2">
    <source>
        <dbReference type="EMBL" id="MCS3677951.1"/>
    </source>
</evidence>
<protein>
    <submittedName>
        <fullName evidence="2">Esterase</fullName>
    </submittedName>
</protein>
<feature type="domain" description="Serine hydrolase" evidence="1">
    <location>
        <begin position="66"/>
        <end position="206"/>
    </location>
</feature>
<evidence type="ECO:0000313" key="3">
    <source>
        <dbReference type="Proteomes" id="UP001155027"/>
    </source>
</evidence>
<dbReference type="InterPro" id="IPR005645">
    <property type="entry name" value="FSH-like_dom"/>
</dbReference>
<dbReference type="SUPFAM" id="SSF53474">
    <property type="entry name" value="alpha/beta-Hydrolases"/>
    <property type="match status" value="1"/>
</dbReference>
<gene>
    <name evidence="2" type="ORF">GGP71_001879</name>
</gene>
<dbReference type="RefSeq" id="WP_259080388.1">
    <property type="nucleotide sequence ID" value="NZ_JANUAU010000005.1"/>
</dbReference>
<reference evidence="2" key="1">
    <citation type="submission" date="2022-08" db="EMBL/GenBank/DDBJ databases">
        <title>Genomic Encyclopedia of Type Strains, Phase V (KMG-V): Genome sequencing to study the core and pangenomes of soil and plant-associated prokaryotes.</title>
        <authorList>
            <person name="Whitman W."/>
        </authorList>
    </citation>
    <scope>NUCLEOTIDE SEQUENCE</scope>
    <source>
        <strain evidence="2">0</strain>
    </source>
</reference>
<sequence length="218" mass="23544">MSAEPRLHTLRVARTARVATLGTPATAGSWWVVLHGYGQLAADFVSAFVPLVAPDRCVVAPEGLSRFYVDGMAQHEQVGASWMTREAREAEVSDYVDALDATVRHLADDTPPSLHVLGFSQGAATASRWALWGDTAVDRLVLWGGAPAHDLDLAEHAASLRALDLTLVAGTEDPYVTDDRWAAIRRRLQAHDIPVTTRTFEGGHRIDPAPLRALVAPA</sequence>
<dbReference type="EMBL" id="JANUAU010000005">
    <property type="protein sequence ID" value="MCS3677951.1"/>
    <property type="molecule type" value="Genomic_DNA"/>
</dbReference>